<dbReference type="KEGG" id="aali:118460266"/>
<dbReference type="InterPro" id="IPR028002">
    <property type="entry name" value="Myb_DNA-bind_5"/>
</dbReference>
<feature type="compositionally biased region" description="Polar residues" evidence="7">
    <location>
        <begin position="1"/>
        <end position="13"/>
    </location>
</feature>
<name>A0A8W7K9U5_ANOAL</name>
<feature type="region of interest" description="Disordered" evidence="7">
    <location>
        <begin position="1"/>
        <end position="20"/>
    </location>
</feature>
<dbReference type="Pfam" id="PF13873">
    <property type="entry name" value="Myb_DNA-bind_5"/>
    <property type="match status" value="1"/>
</dbReference>
<comment type="function">
    <text evidence="6">Involved in transvection phenomena (= synapsis-dependent gene expression), where the synaptic pairing of chromosomes carrying genes with which zeste interacts influences the expression of these genes. Zeste binds to DNA and stimulates transcription from a nearby promoter.</text>
</comment>
<dbReference type="GO" id="GO:0005634">
    <property type="term" value="C:nucleus"/>
    <property type="evidence" value="ECO:0007669"/>
    <property type="project" value="TreeGrafter"/>
</dbReference>
<evidence type="ECO:0000256" key="1">
    <source>
        <dbReference type="ARBA" id="ARBA00011764"/>
    </source>
</evidence>
<keyword evidence="10" id="KW-1185">Reference proteome</keyword>
<comment type="subunit">
    <text evidence="1">Self-associates forming complexes of several hundred monomers.</text>
</comment>
<feature type="region of interest" description="Disordered" evidence="7">
    <location>
        <begin position="229"/>
        <end position="262"/>
    </location>
</feature>
<keyword evidence="5" id="KW-0804">Transcription</keyword>
<dbReference type="AlphaFoldDB" id="A0A8W7K9U5"/>
<dbReference type="GeneID" id="118460266"/>
<keyword evidence="3" id="KW-0805">Transcription regulation</keyword>
<evidence type="ECO:0000256" key="6">
    <source>
        <dbReference type="ARBA" id="ARBA00025466"/>
    </source>
</evidence>
<evidence type="ECO:0000256" key="3">
    <source>
        <dbReference type="ARBA" id="ARBA00023015"/>
    </source>
</evidence>
<dbReference type="EnsemblMetazoa" id="AALB016754-RA">
    <property type="protein sequence ID" value="AALB016754-PA"/>
    <property type="gene ID" value="AALB016754"/>
</dbReference>
<protein>
    <recommendedName>
        <fullName evidence="2">Regulatory protein zeste</fullName>
    </recommendedName>
</protein>
<evidence type="ECO:0000256" key="4">
    <source>
        <dbReference type="ARBA" id="ARBA00023125"/>
    </source>
</evidence>
<evidence type="ECO:0000259" key="8">
    <source>
        <dbReference type="Pfam" id="PF13873"/>
    </source>
</evidence>
<reference evidence="9" key="2">
    <citation type="submission" date="2022-08" db="UniProtKB">
        <authorList>
            <consortium name="EnsemblMetazoa"/>
        </authorList>
    </citation>
    <scope>IDENTIFICATION</scope>
    <source>
        <strain evidence="9">STECLA/ALBI9_A</strain>
    </source>
</reference>
<sequence length="331" mass="37494">MSSVMDPLVNSTGAGSGSDYRKKRIKNVQKLELVRLMKANFLFIRGKHAVARSEKSRADIWQMITARLNNLGPPVQSAEAWQRRWNDMRSATKSKMTKIQSYVRDHGENCPYRLNLVERLIWDTFCVKPEEYMKDLNMKLWREKQQLESNAFVPHYHDGVMEPRASRVDEVNASVSLPCVNEAVAASAESNRGNDRDGYLYGGTTGTLDSYPSVPLYQSYDTENGIVGEPRDPDVYSEQSINYSPAPAHCTPSGKSREGQTMVERPAEHPKVWNLNRSFFNMSADTHDVLSKVTAAPDSTAGEQVYRDINKLFDLILKQNDEILSLLRQPS</sequence>
<evidence type="ECO:0000256" key="2">
    <source>
        <dbReference type="ARBA" id="ARBA00016807"/>
    </source>
</evidence>
<evidence type="ECO:0000256" key="5">
    <source>
        <dbReference type="ARBA" id="ARBA00023163"/>
    </source>
</evidence>
<dbReference type="PANTHER" id="PTHR23098">
    <property type="entry name" value="AGAP001331-PA-RELATED"/>
    <property type="match status" value="1"/>
</dbReference>
<dbReference type="OrthoDB" id="8053018at2759"/>
<reference evidence="9 10" key="1">
    <citation type="journal article" date="2017" name="G3 (Bethesda)">
        <title>The Physical Genome Mapping of Anopheles albimanus Corrected Scaffold Misassemblies and Identified Interarm Rearrangements in Genus Anopheles.</title>
        <authorList>
            <person name="Artemov G.N."/>
            <person name="Peery A.N."/>
            <person name="Jiang X."/>
            <person name="Tu Z."/>
            <person name="Stegniy V.N."/>
            <person name="Sharakhova M.V."/>
            <person name="Sharakhov I.V."/>
        </authorList>
    </citation>
    <scope>NUCLEOTIDE SEQUENCE [LARGE SCALE GENOMIC DNA]</scope>
    <source>
        <strain evidence="9 10">ALBI9_A</strain>
    </source>
</reference>
<evidence type="ECO:0000313" key="9">
    <source>
        <dbReference type="EnsemblMetazoa" id="AALB016754-PA"/>
    </source>
</evidence>
<proteinExistence type="predicted"/>
<dbReference type="Proteomes" id="UP000069272">
    <property type="component" value="Chromosome 2R"/>
</dbReference>
<dbReference type="RefSeq" id="XP_035780332.1">
    <property type="nucleotide sequence ID" value="XM_035924439.1"/>
</dbReference>
<dbReference type="PANTHER" id="PTHR23098:SF16">
    <property type="entry name" value="REGULATORY PROTEIN ZESTE"/>
    <property type="match status" value="1"/>
</dbReference>
<organism evidence="9 10">
    <name type="scientific">Anopheles albimanus</name>
    <name type="common">New world malaria mosquito</name>
    <dbReference type="NCBI Taxonomy" id="7167"/>
    <lineage>
        <taxon>Eukaryota</taxon>
        <taxon>Metazoa</taxon>
        <taxon>Ecdysozoa</taxon>
        <taxon>Arthropoda</taxon>
        <taxon>Hexapoda</taxon>
        <taxon>Insecta</taxon>
        <taxon>Pterygota</taxon>
        <taxon>Neoptera</taxon>
        <taxon>Endopterygota</taxon>
        <taxon>Diptera</taxon>
        <taxon>Nematocera</taxon>
        <taxon>Culicoidea</taxon>
        <taxon>Culicidae</taxon>
        <taxon>Anophelinae</taxon>
        <taxon>Anopheles</taxon>
    </lineage>
</organism>
<accession>A0A8W7K9U5</accession>
<evidence type="ECO:0000313" key="10">
    <source>
        <dbReference type="Proteomes" id="UP000069272"/>
    </source>
</evidence>
<keyword evidence="4" id="KW-0238">DNA-binding</keyword>
<evidence type="ECO:0000256" key="7">
    <source>
        <dbReference type="SAM" id="MobiDB-lite"/>
    </source>
</evidence>
<feature type="domain" description="Myb/SANT-like DNA-binding" evidence="8">
    <location>
        <begin position="21"/>
        <end position="98"/>
    </location>
</feature>
<dbReference type="GO" id="GO:0003677">
    <property type="term" value="F:DNA binding"/>
    <property type="evidence" value="ECO:0007669"/>
    <property type="project" value="UniProtKB-KW"/>
</dbReference>